<evidence type="ECO:0000313" key="1">
    <source>
        <dbReference type="EMBL" id="RDX45319.1"/>
    </source>
</evidence>
<evidence type="ECO:0000313" key="2">
    <source>
        <dbReference type="Proteomes" id="UP000256964"/>
    </source>
</evidence>
<reference evidence="1 2" key="1">
    <citation type="journal article" date="2018" name="Biotechnol. Biofuels">
        <title>Integrative visual omics of the white-rot fungus Polyporus brumalis exposes the biotechnological potential of its oxidative enzymes for delignifying raw plant biomass.</title>
        <authorList>
            <person name="Miyauchi S."/>
            <person name="Rancon A."/>
            <person name="Drula E."/>
            <person name="Hage H."/>
            <person name="Chaduli D."/>
            <person name="Favel A."/>
            <person name="Grisel S."/>
            <person name="Henrissat B."/>
            <person name="Herpoel-Gimbert I."/>
            <person name="Ruiz-Duenas F.J."/>
            <person name="Chevret D."/>
            <person name="Hainaut M."/>
            <person name="Lin J."/>
            <person name="Wang M."/>
            <person name="Pangilinan J."/>
            <person name="Lipzen A."/>
            <person name="Lesage-Meessen L."/>
            <person name="Navarro D."/>
            <person name="Riley R."/>
            <person name="Grigoriev I.V."/>
            <person name="Zhou S."/>
            <person name="Raouche S."/>
            <person name="Rosso M.N."/>
        </authorList>
    </citation>
    <scope>NUCLEOTIDE SEQUENCE [LARGE SCALE GENOMIC DNA]</scope>
    <source>
        <strain evidence="1 2">BRFM 1820</strain>
    </source>
</reference>
<accession>A0A371CYH8</accession>
<organism evidence="1 2">
    <name type="scientific">Lentinus brumalis</name>
    <dbReference type="NCBI Taxonomy" id="2498619"/>
    <lineage>
        <taxon>Eukaryota</taxon>
        <taxon>Fungi</taxon>
        <taxon>Dikarya</taxon>
        <taxon>Basidiomycota</taxon>
        <taxon>Agaricomycotina</taxon>
        <taxon>Agaricomycetes</taxon>
        <taxon>Polyporales</taxon>
        <taxon>Polyporaceae</taxon>
        <taxon>Lentinus</taxon>
    </lineage>
</organism>
<proteinExistence type="predicted"/>
<sequence length="222" mass="24313">MARMAPRPIGVERSPVVGVGLASGGLVACRVCAGLAGSQVPGFVRPARASPSHLPPATRWRLSRRLVYALRLGPRARCVLWTPVARQVDWMPRARRRSVTRQSARCHTRPRESRGCADERISPFAGTRPVVLVWPATDSSDLPGRLRRCPRPRPATRLVCDLQVRRTRPRASRLSDVPRVERRASAGVRAHPLSVLLLCCILSGWPPAVDEGALGAHVSAVY</sequence>
<protein>
    <submittedName>
        <fullName evidence="1">Uncharacterized protein</fullName>
    </submittedName>
</protein>
<dbReference type="AlphaFoldDB" id="A0A371CYH8"/>
<dbReference type="EMBL" id="KZ857438">
    <property type="protein sequence ID" value="RDX45319.1"/>
    <property type="molecule type" value="Genomic_DNA"/>
</dbReference>
<dbReference type="PROSITE" id="PS51257">
    <property type="entry name" value="PROKAR_LIPOPROTEIN"/>
    <property type="match status" value="1"/>
</dbReference>
<dbReference type="Proteomes" id="UP000256964">
    <property type="component" value="Unassembled WGS sequence"/>
</dbReference>
<gene>
    <name evidence="1" type="ORF">OH76DRAFT_1003183</name>
</gene>
<name>A0A371CYH8_9APHY</name>
<keyword evidence="2" id="KW-1185">Reference proteome</keyword>